<keyword evidence="2" id="KW-0813">Transport</keyword>
<dbReference type="InterPro" id="IPR000515">
    <property type="entry name" value="MetI-like"/>
</dbReference>
<feature type="transmembrane region" description="Helical" evidence="7">
    <location>
        <begin position="467"/>
        <end position="490"/>
    </location>
</feature>
<evidence type="ECO:0000256" key="1">
    <source>
        <dbReference type="ARBA" id="ARBA00004651"/>
    </source>
</evidence>
<feature type="transmembrane region" description="Helical" evidence="7">
    <location>
        <begin position="371"/>
        <end position="393"/>
    </location>
</feature>
<evidence type="ECO:0000256" key="7">
    <source>
        <dbReference type="SAM" id="Phobius"/>
    </source>
</evidence>
<dbReference type="PANTHER" id="PTHR30183">
    <property type="entry name" value="MOLYBDENUM TRANSPORT SYSTEM PERMEASE PROTEIN MODB"/>
    <property type="match status" value="1"/>
</dbReference>
<comment type="caution">
    <text evidence="9">The sequence shown here is derived from an EMBL/GenBank/DDBJ whole genome shotgun (WGS) entry which is preliminary data.</text>
</comment>
<feature type="transmembrane region" description="Helical" evidence="7">
    <location>
        <begin position="49"/>
        <end position="73"/>
    </location>
</feature>
<keyword evidence="10" id="KW-1185">Reference proteome</keyword>
<dbReference type="AlphaFoldDB" id="A0A432YH18"/>
<reference evidence="10" key="1">
    <citation type="journal article" date="2018" name="Front. Microbiol.">
        <title>Genome-Based Analysis Reveals the Taxonomy and Diversity of the Family Idiomarinaceae.</title>
        <authorList>
            <person name="Liu Y."/>
            <person name="Lai Q."/>
            <person name="Shao Z."/>
        </authorList>
    </citation>
    <scope>NUCLEOTIDE SEQUENCE [LARGE SCALE GENOMIC DNA]</scope>
    <source>
        <strain evidence="10">CVS-6</strain>
    </source>
</reference>
<sequence>MRKKLAWTMAISLILVFLALPWLLALQGLSWNLPGLTAELWRYPGIGTAITTSLLCGVSATLLSTCLASLFISKSEGSRQLKGSGLSLTFAAPHLAFAIAFLWLLTPYGWIDRLIPWLTLGFEQQSLTTLITILVIKETPFLVVLGRQQLAQLPHQQWLLQAQILGASRTRGWWLVVFPAWLRQMRLLIIAVAIYSVAVVDIALVAGPLNPPLLGPLLMSWQQQFGVAEQNLAAQGLWLVLAAGVFMVAWVKLQEWSVKRLCRGLLRRAGGNHRWLPEGAISVSLQLLKWVLLAVTLLSGLALLAMSLGQGWFYPRLTPLEWQFAEAWQLALGSLPVVVMTLALALATAVMVTVILVTLREWQRLRGHEFADIWFIAALLIPQLGLVIAWLQAESLPVVSMHAEHAWLLTWYAHCWFAFAYSYLSYAPAERACSQMHLNLGRSLGYGYWKSWWYFKRPALRDALKHCLLVSFLVSLAQYVPTVLLGSGYIQTLTTELVALSSGAELRLPAIIASVLWVLAALAILMTARGAPASAPIRKLTGREE</sequence>
<feature type="transmembrane region" description="Helical" evidence="7">
    <location>
        <begin position="334"/>
        <end position="359"/>
    </location>
</feature>
<evidence type="ECO:0000313" key="10">
    <source>
        <dbReference type="Proteomes" id="UP000288259"/>
    </source>
</evidence>
<evidence type="ECO:0000256" key="6">
    <source>
        <dbReference type="ARBA" id="ARBA00023136"/>
    </source>
</evidence>
<dbReference type="RefSeq" id="WP_126754627.1">
    <property type="nucleotide sequence ID" value="NZ_PIPY01000007.1"/>
</dbReference>
<comment type="subcellular location">
    <subcellularLocation>
        <location evidence="1">Cell membrane</location>
        <topology evidence="1">Multi-pass membrane protein</topology>
    </subcellularLocation>
</comment>
<evidence type="ECO:0000259" key="8">
    <source>
        <dbReference type="PROSITE" id="PS50928"/>
    </source>
</evidence>
<feature type="transmembrane region" description="Helical" evidence="7">
    <location>
        <begin position="187"/>
        <end position="209"/>
    </location>
</feature>
<dbReference type="SUPFAM" id="SSF161098">
    <property type="entry name" value="MetI-like"/>
    <property type="match status" value="2"/>
</dbReference>
<protein>
    <recommendedName>
        <fullName evidence="8">ABC transmembrane type-1 domain-containing protein</fullName>
    </recommendedName>
</protein>
<gene>
    <name evidence="9" type="ORF">CWI71_07360</name>
</gene>
<feature type="transmembrane region" description="Helical" evidence="7">
    <location>
        <begin position="232"/>
        <end position="251"/>
    </location>
</feature>
<feature type="transmembrane region" description="Helical" evidence="7">
    <location>
        <begin position="290"/>
        <end position="314"/>
    </location>
</feature>
<feature type="transmembrane region" description="Helical" evidence="7">
    <location>
        <begin position="510"/>
        <end position="528"/>
    </location>
</feature>
<evidence type="ECO:0000256" key="3">
    <source>
        <dbReference type="ARBA" id="ARBA00022475"/>
    </source>
</evidence>
<feature type="transmembrane region" description="Helical" evidence="7">
    <location>
        <begin position="85"/>
        <end position="106"/>
    </location>
</feature>
<accession>A0A432YH18</accession>
<evidence type="ECO:0000256" key="5">
    <source>
        <dbReference type="ARBA" id="ARBA00022989"/>
    </source>
</evidence>
<dbReference type="GO" id="GO:0055085">
    <property type="term" value="P:transmembrane transport"/>
    <property type="evidence" value="ECO:0007669"/>
    <property type="project" value="InterPro"/>
</dbReference>
<evidence type="ECO:0000313" key="9">
    <source>
        <dbReference type="EMBL" id="RUO60220.1"/>
    </source>
</evidence>
<dbReference type="InterPro" id="IPR035906">
    <property type="entry name" value="MetI-like_sf"/>
</dbReference>
<evidence type="ECO:0000256" key="2">
    <source>
        <dbReference type="ARBA" id="ARBA00022448"/>
    </source>
</evidence>
<dbReference type="Proteomes" id="UP000288259">
    <property type="component" value="Unassembled WGS sequence"/>
</dbReference>
<keyword evidence="4 7" id="KW-0812">Transmembrane</keyword>
<dbReference type="PANTHER" id="PTHR30183:SF6">
    <property type="entry name" value="INNER MEMBRANE ABC TRANSPORTER PERMEASE PROTEIN YNJC"/>
    <property type="match status" value="1"/>
</dbReference>
<name>A0A432YH18_9GAMM</name>
<keyword evidence="3" id="KW-1003">Cell membrane</keyword>
<dbReference type="Gene3D" id="1.10.3720.10">
    <property type="entry name" value="MetI-like"/>
    <property type="match status" value="2"/>
</dbReference>
<feature type="transmembrane region" description="Helical" evidence="7">
    <location>
        <begin position="405"/>
        <end position="426"/>
    </location>
</feature>
<dbReference type="OrthoDB" id="7852521at2"/>
<dbReference type="PROSITE" id="PS50928">
    <property type="entry name" value="ABC_TM1"/>
    <property type="match status" value="1"/>
</dbReference>
<dbReference type="GO" id="GO:0005886">
    <property type="term" value="C:plasma membrane"/>
    <property type="evidence" value="ECO:0007669"/>
    <property type="project" value="UniProtKB-SubCell"/>
</dbReference>
<feature type="domain" description="ABC transmembrane type-1" evidence="8">
    <location>
        <begin position="46"/>
        <end position="250"/>
    </location>
</feature>
<keyword evidence="6 7" id="KW-0472">Membrane</keyword>
<dbReference type="EMBL" id="PIPY01000007">
    <property type="protein sequence ID" value="RUO60220.1"/>
    <property type="molecule type" value="Genomic_DNA"/>
</dbReference>
<feature type="transmembrane region" description="Helical" evidence="7">
    <location>
        <begin position="126"/>
        <end position="145"/>
    </location>
</feature>
<proteinExistence type="predicted"/>
<keyword evidence="5 7" id="KW-1133">Transmembrane helix</keyword>
<evidence type="ECO:0000256" key="4">
    <source>
        <dbReference type="ARBA" id="ARBA00022692"/>
    </source>
</evidence>
<organism evidence="9 10">
    <name type="scientific">Pseudidiomarina insulisalsae</name>
    <dbReference type="NCBI Taxonomy" id="575789"/>
    <lineage>
        <taxon>Bacteria</taxon>
        <taxon>Pseudomonadati</taxon>
        <taxon>Pseudomonadota</taxon>
        <taxon>Gammaproteobacteria</taxon>
        <taxon>Alteromonadales</taxon>
        <taxon>Idiomarinaceae</taxon>
        <taxon>Pseudidiomarina</taxon>
    </lineage>
</organism>